<evidence type="ECO:0000313" key="2">
    <source>
        <dbReference type="EMBL" id="THH04414.1"/>
    </source>
</evidence>
<keyword evidence="3" id="KW-1185">Reference proteome</keyword>
<dbReference type="Proteomes" id="UP000310158">
    <property type="component" value="Unassembled WGS sequence"/>
</dbReference>
<proteinExistence type="predicted"/>
<gene>
    <name evidence="2" type="ORF">EW146_g10184</name>
</gene>
<sequence length="142" mass="16035">MRASAVSMRYYCSGQPPPNHPVGMGTTSHIRELQKSIPQVRTHLASAKSRGESLRPRRNVRNQPPLSSEQLTIVHAFQAAQAEVRTSPLNDFGVRKTVLRRVARKAWQCECECDPRRGTSTGPGRIHTHIGWSDWGTRIDRR</sequence>
<protein>
    <submittedName>
        <fullName evidence="2">Uncharacterized protein</fullName>
    </submittedName>
</protein>
<dbReference type="AlphaFoldDB" id="A0A4S4KZT1"/>
<feature type="region of interest" description="Disordered" evidence="1">
    <location>
        <begin position="41"/>
        <end position="67"/>
    </location>
</feature>
<dbReference type="EMBL" id="SGPL01001164">
    <property type="protein sequence ID" value="THH04414.1"/>
    <property type="molecule type" value="Genomic_DNA"/>
</dbReference>
<comment type="caution">
    <text evidence="2">The sequence shown here is derived from an EMBL/GenBank/DDBJ whole genome shotgun (WGS) entry which is preliminary data.</text>
</comment>
<organism evidence="2 3">
    <name type="scientific">Bondarzewia mesenterica</name>
    <dbReference type="NCBI Taxonomy" id="1095465"/>
    <lineage>
        <taxon>Eukaryota</taxon>
        <taxon>Fungi</taxon>
        <taxon>Dikarya</taxon>
        <taxon>Basidiomycota</taxon>
        <taxon>Agaricomycotina</taxon>
        <taxon>Agaricomycetes</taxon>
        <taxon>Russulales</taxon>
        <taxon>Bondarzewiaceae</taxon>
        <taxon>Bondarzewia</taxon>
    </lineage>
</organism>
<evidence type="ECO:0000313" key="3">
    <source>
        <dbReference type="Proteomes" id="UP000310158"/>
    </source>
</evidence>
<reference evidence="2 3" key="1">
    <citation type="submission" date="2019-02" db="EMBL/GenBank/DDBJ databases">
        <title>Genome sequencing of the rare red list fungi Bondarzewia mesenterica.</title>
        <authorList>
            <person name="Buettner E."/>
            <person name="Kellner H."/>
        </authorList>
    </citation>
    <scope>NUCLEOTIDE SEQUENCE [LARGE SCALE GENOMIC DNA]</scope>
    <source>
        <strain evidence="2 3">DSM 108281</strain>
    </source>
</reference>
<evidence type="ECO:0000256" key="1">
    <source>
        <dbReference type="SAM" id="MobiDB-lite"/>
    </source>
</evidence>
<name>A0A4S4KZT1_9AGAM</name>
<accession>A0A4S4KZT1</accession>